<evidence type="ECO:0000259" key="2">
    <source>
        <dbReference type="PROSITE" id="PS50994"/>
    </source>
</evidence>
<protein>
    <submittedName>
        <fullName evidence="3">Gag/pol/env polyprotein, putative</fullName>
    </submittedName>
</protein>
<dbReference type="Gene3D" id="3.30.420.10">
    <property type="entry name" value="Ribonuclease H-like superfamily/Ribonuclease H"/>
    <property type="match status" value="1"/>
</dbReference>
<dbReference type="PANTHER" id="PTHR37984">
    <property type="entry name" value="PROTEIN CBG26694"/>
    <property type="match status" value="1"/>
</dbReference>
<dbReference type="InterPro" id="IPR001584">
    <property type="entry name" value="Integrase_cat-core"/>
</dbReference>
<gene>
    <name evidence="3" type="ORF">Pmar_PMAR012991</name>
</gene>
<evidence type="ECO:0000313" key="3">
    <source>
        <dbReference type="EMBL" id="EER10166.1"/>
    </source>
</evidence>
<dbReference type="InterPro" id="IPR050951">
    <property type="entry name" value="Retrovirus_Pol_polyprotein"/>
</dbReference>
<feature type="compositionally biased region" description="Polar residues" evidence="1">
    <location>
        <begin position="1498"/>
        <end position="1515"/>
    </location>
</feature>
<dbReference type="GO" id="GO:0015074">
    <property type="term" value="P:DNA integration"/>
    <property type="evidence" value="ECO:0007669"/>
    <property type="project" value="InterPro"/>
</dbReference>
<feature type="compositionally biased region" description="Low complexity" evidence="1">
    <location>
        <begin position="1055"/>
        <end position="1066"/>
    </location>
</feature>
<sequence>MAKLRTTISLSPEGIQVIIGGSTGSSNVNALDLLDGRLSVKEMDWARKVMVMQVSHYSKVVPSLRDLSVKSSLTIESLARANSLSGPIGLYQDLYHDAKIYPTNDMSIGMDDTLLVDESDRESTSRDQLPPWDAISRSWVYDSNAPLGRAHTKVPWRDDSRPEYNFYYAAKRGLASIAKLDKERHSMFEVALSQLIDKGFCSIVCDLRQGIKKPTKSMCSKAWSKLTSGTIYEGCNVPLPEHYTPSHLVFRPSHPSTPCRIVFDFRSLNRHSLRGGYPQNHLVGSLLAIRSNRYFVAGDLSKAFCRMQSDSNDVPYVGYTCIGSYVVLWSRVAFGSSAAPCQLDASMEDITLEINALSKLAAKFPASTVTIADLCREEVEACLLRPSDTAYDYLLRAPPISKKVTLIKFVDDIYAGGSTQIEARRNYDLVSYMCNGHDFPVEVLKSYDNWSTPNDGLALMKRQHLLGYDCCTKDDVFYCSFSGSIPGNDLITKRQSCGILASFYDPLGLLVEHDMQGRSIWRDINKSTPTDWEAAIPLSMTKAVVEWATLSKTLAESKALTRHVRLDQPLLLSTDASNNAWGADLRSLGDLSVRIAGRGGLFNASNLAWSIPRKELDALHRGLLWVKSLSPYLPIVTHYGELQAPLNVLYPQPQDHVLTVAVDSEVTVYRLRKPSNDDKLPAPERRRLAAIRQLCSDLRACVKHVPSSCNASDSISRCTLSKKFDVTLLSSSLEDGSVMYDPSMTYATSTKDAGYPHGSPSATSTEDAGYAQTPYDATSTEDAGYALVASALDDDFCYLESITIDDLPVSPPDASTSAHAKVMLVNCDGLDLPNISGLDLSDVEKEELRLLLEFVDTTRGMSNAPESTLDNIEFKQRLTVCARRCQSNDADLSKFRDYLEGKVSRGSIGLRQTVFQRMSKHCSLDNDGLIRQRRWYSSNNNTDPEDGGTIYLGNSSYAYQVLCILCGIYHYLYGHPGKRRLRSILQRKFTARGICVAVRKTTSSCSLCLRARSTKSIKYLNSDVQDMVTTQLWQLVGVDIDGPYGKPPQQRYLRQNSTSSQASNSSIGDGKLDPSKDYYLLVCQDAVSGFIVARAMRNTKSTTVANTLHSVFCEHGSPSVVISDRDVFSILTRSVRSVLNKHGIRQYTLPGYSQHLSFWERSHRDLVQTSRAILASSATPEDYIFSYLLAVRCYNSTPRHWSTLSPCALHYGYGQRLPGDPPSDFPSIDWDKLEVKYLSVDYLPYVRSLLPVLSDQQEKMKVTVQEYVDAWKLKQAALRERSIKDTPQDYQLALYDLVYISECADHSLGGHLSLKWRGPLTIAKLCGTSMVYLFDGIVLPSDYGGNLKVSDDKTTLEGGPGVSSLIYASVKNLVPARALQSLIYDHYEKGLRVYQDEEGNFDTFPASGDGSDQSKIILRRVGQRSSSNHQHRQEDSTILPGCEDVPLDPSNQVTSSPSSSIDGVPLSPPHDDLLDATEDYEVGTNLRSSPSRLPVSSTHPSSTVETITPARQETSASTRRVDNVLVFGKPIPSSITPHKGWLVISNDTSIYRGLASIECYTVNSDSLCLSPVTLVTDISGALSTSNEVLYEVSRTKVIYITSSTRPLTRSLLERTRNLLDRLQL</sequence>
<dbReference type="InParanoid" id="C5KZD5"/>
<accession>C5KZD5</accession>
<proteinExistence type="predicted"/>
<feature type="region of interest" description="Disordered" evidence="1">
    <location>
        <begin position="1421"/>
        <end position="1515"/>
    </location>
</feature>
<keyword evidence="4" id="KW-1185">Reference proteome</keyword>
<dbReference type="InterPro" id="IPR036397">
    <property type="entry name" value="RNaseH_sf"/>
</dbReference>
<dbReference type="InterPro" id="IPR043502">
    <property type="entry name" value="DNA/RNA_pol_sf"/>
</dbReference>
<organism evidence="4">
    <name type="scientific">Perkinsus marinus (strain ATCC 50983 / TXsc)</name>
    <dbReference type="NCBI Taxonomy" id="423536"/>
    <lineage>
        <taxon>Eukaryota</taxon>
        <taxon>Sar</taxon>
        <taxon>Alveolata</taxon>
        <taxon>Perkinsozoa</taxon>
        <taxon>Perkinsea</taxon>
        <taxon>Perkinsida</taxon>
        <taxon>Perkinsidae</taxon>
        <taxon>Perkinsus</taxon>
    </lineage>
</organism>
<dbReference type="OrthoDB" id="413122at2759"/>
<feature type="compositionally biased region" description="Low complexity" evidence="1">
    <location>
        <begin position="1486"/>
        <end position="1497"/>
    </location>
</feature>
<dbReference type="EMBL" id="GG677774">
    <property type="protein sequence ID" value="EER10166.1"/>
    <property type="molecule type" value="Genomic_DNA"/>
</dbReference>
<name>C5KZD5_PERM5</name>
<dbReference type="InterPro" id="IPR012337">
    <property type="entry name" value="RNaseH-like_sf"/>
</dbReference>
<dbReference type="PROSITE" id="PS50994">
    <property type="entry name" value="INTEGRASE"/>
    <property type="match status" value="1"/>
</dbReference>
<dbReference type="InterPro" id="IPR008042">
    <property type="entry name" value="Retrotrans_Pao"/>
</dbReference>
<feature type="region of interest" description="Disordered" evidence="1">
    <location>
        <begin position="749"/>
        <end position="775"/>
    </location>
</feature>
<evidence type="ECO:0000313" key="4">
    <source>
        <dbReference type="Proteomes" id="UP000007800"/>
    </source>
</evidence>
<dbReference type="Pfam" id="PF05380">
    <property type="entry name" value="Peptidase_A17"/>
    <property type="match status" value="1"/>
</dbReference>
<dbReference type="SUPFAM" id="SSF53098">
    <property type="entry name" value="Ribonuclease H-like"/>
    <property type="match status" value="1"/>
</dbReference>
<reference evidence="3 4" key="1">
    <citation type="submission" date="2008-07" db="EMBL/GenBank/DDBJ databases">
        <authorList>
            <person name="El-Sayed N."/>
            <person name="Caler E."/>
            <person name="Inman J."/>
            <person name="Amedeo P."/>
            <person name="Hass B."/>
            <person name="Wortman J."/>
        </authorList>
    </citation>
    <scope>NUCLEOTIDE SEQUENCE [LARGE SCALE GENOMIC DNA]</scope>
    <source>
        <strain evidence="4">ATCC 50983 / TXsc</strain>
    </source>
</reference>
<dbReference type="RefSeq" id="XP_002778371.1">
    <property type="nucleotide sequence ID" value="XM_002778325.1"/>
</dbReference>
<dbReference type="GO" id="GO:0003676">
    <property type="term" value="F:nucleic acid binding"/>
    <property type="evidence" value="ECO:0007669"/>
    <property type="project" value="InterPro"/>
</dbReference>
<dbReference type="SUPFAM" id="SSF56672">
    <property type="entry name" value="DNA/RNA polymerases"/>
    <property type="match status" value="1"/>
</dbReference>
<evidence type="ECO:0000256" key="1">
    <source>
        <dbReference type="SAM" id="MobiDB-lite"/>
    </source>
</evidence>
<dbReference type="Proteomes" id="UP000007800">
    <property type="component" value="Unassembled WGS sequence"/>
</dbReference>
<feature type="domain" description="Integrase catalytic" evidence="2">
    <location>
        <begin position="1044"/>
        <end position="1214"/>
    </location>
</feature>
<dbReference type="GeneID" id="9038641"/>
<feature type="region of interest" description="Disordered" evidence="1">
    <location>
        <begin position="1047"/>
        <end position="1069"/>
    </location>
</feature>
<dbReference type="PANTHER" id="PTHR37984:SF5">
    <property type="entry name" value="PROTEIN NYNRIN-LIKE"/>
    <property type="match status" value="1"/>
</dbReference>